<dbReference type="EMBL" id="JBFOHK010000002">
    <property type="protein sequence ID" value="MEW9572237.1"/>
    <property type="molecule type" value="Genomic_DNA"/>
</dbReference>
<gene>
    <name evidence="1" type="ORF">ABQJ54_10770</name>
</gene>
<comment type="caution">
    <text evidence="1">The sequence shown here is derived from an EMBL/GenBank/DDBJ whole genome shotgun (WGS) entry which is preliminary data.</text>
</comment>
<sequence length="85" mass="9639">MPAQYVTPSKFGLFRIVRHGRRWRSLLEDCELARHDDATAALAYLHASCPRARLPLTLEHWRYLAGPPARLAQACVNDGDWLLVG</sequence>
<dbReference type="RefSeq" id="WP_367854288.1">
    <property type="nucleotide sequence ID" value="NZ_JBFOHK010000002.1"/>
</dbReference>
<protein>
    <submittedName>
        <fullName evidence="1">Uncharacterized protein</fullName>
    </submittedName>
</protein>
<keyword evidence="2" id="KW-1185">Reference proteome</keyword>
<reference evidence="1 2" key="1">
    <citation type="submission" date="2024-06" db="EMBL/GenBank/DDBJ databases">
        <authorList>
            <person name="Woo H."/>
        </authorList>
    </citation>
    <scope>NUCLEOTIDE SEQUENCE [LARGE SCALE GENOMIC DNA]</scope>
    <source>
        <strain evidence="1 2">Si-c</strain>
    </source>
</reference>
<proteinExistence type="predicted"/>
<name>A0ABV3QG15_9GAMM</name>
<organism evidence="1 2">
    <name type="scientific">Rhodanobacter lycopersici</name>
    <dbReference type="NCBI Taxonomy" id="3162487"/>
    <lineage>
        <taxon>Bacteria</taxon>
        <taxon>Pseudomonadati</taxon>
        <taxon>Pseudomonadota</taxon>
        <taxon>Gammaproteobacteria</taxon>
        <taxon>Lysobacterales</taxon>
        <taxon>Rhodanobacteraceae</taxon>
        <taxon>Rhodanobacter</taxon>
    </lineage>
</organism>
<dbReference type="Proteomes" id="UP001556220">
    <property type="component" value="Unassembled WGS sequence"/>
</dbReference>
<evidence type="ECO:0000313" key="2">
    <source>
        <dbReference type="Proteomes" id="UP001556220"/>
    </source>
</evidence>
<evidence type="ECO:0000313" key="1">
    <source>
        <dbReference type="EMBL" id="MEW9572237.1"/>
    </source>
</evidence>
<accession>A0ABV3QG15</accession>